<dbReference type="EMBL" id="WIXJ01000013">
    <property type="protein sequence ID" value="MQY52627.1"/>
    <property type="molecule type" value="Genomic_DNA"/>
</dbReference>
<evidence type="ECO:0000313" key="1">
    <source>
        <dbReference type="EMBL" id="MQY52627.1"/>
    </source>
</evidence>
<evidence type="ECO:0000313" key="2">
    <source>
        <dbReference type="Proteomes" id="UP000480275"/>
    </source>
</evidence>
<reference evidence="1 2" key="1">
    <citation type="submission" date="2019-10" db="EMBL/GenBank/DDBJ databases">
        <title>Whole-genome sequence of the purple nonsulfur photosynthetic bacterium Rhodocyclus tenuis.</title>
        <authorList>
            <person name="Kyndt J.A."/>
            <person name="Meyer T.E."/>
        </authorList>
    </citation>
    <scope>NUCLEOTIDE SEQUENCE [LARGE SCALE GENOMIC DNA]</scope>
    <source>
        <strain evidence="1 2">DSM 110</strain>
    </source>
</reference>
<sequence>MRLSLDTLRHLRANALMALVAAAVALTGALCSAEWRQASALAREEAVAERDRAHARWQQRDTDAKNQPQDAALIAALEARGVLAETHRLDWIELLDELRETLPVLDIQYEFAAPAQANNATPTTSPMPATLRSTQMTLHLVVPHEEDALHWLDTVRRRAPALIRYRQCGFARQSDPQTETSALTADCEIDWITLARPQPTATP</sequence>
<dbReference type="OrthoDB" id="8527869at2"/>
<gene>
    <name evidence="1" type="ORF">GHK24_12675</name>
</gene>
<protein>
    <submittedName>
        <fullName evidence="1">Uncharacterized protein</fullName>
    </submittedName>
</protein>
<comment type="caution">
    <text evidence="1">The sequence shown here is derived from an EMBL/GenBank/DDBJ whole genome shotgun (WGS) entry which is preliminary data.</text>
</comment>
<name>A0A6L5JZ83_RHOTE</name>
<dbReference type="Proteomes" id="UP000480275">
    <property type="component" value="Unassembled WGS sequence"/>
</dbReference>
<proteinExistence type="predicted"/>
<organism evidence="1 2">
    <name type="scientific">Rhodocyclus tenuis</name>
    <name type="common">Rhodospirillum tenue</name>
    <dbReference type="NCBI Taxonomy" id="1066"/>
    <lineage>
        <taxon>Bacteria</taxon>
        <taxon>Pseudomonadati</taxon>
        <taxon>Pseudomonadota</taxon>
        <taxon>Betaproteobacteria</taxon>
        <taxon>Rhodocyclales</taxon>
        <taxon>Rhodocyclaceae</taxon>
        <taxon>Rhodocyclus</taxon>
    </lineage>
</organism>
<dbReference type="AlphaFoldDB" id="A0A6L5JZ83"/>
<accession>A0A6L5JZ83</accession>